<dbReference type="EMBL" id="KV454215">
    <property type="protein sequence ID" value="ODQ56734.1"/>
    <property type="molecule type" value="Genomic_DNA"/>
</dbReference>
<dbReference type="PANTHER" id="PTHR31544">
    <property type="entry name" value="AIG2-LIKE PROTEIN D"/>
    <property type="match status" value="1"/>
</dbReference>
<dbReference type="GeneID" id="30202504"/>
<evidence type="ECO:0000313" key="5">
    <source>
        <dbReference type="EMBL" id="ODQ56734.1"/>
    </source>
</evidence>
<evidence type="ECO:0000256" key="2">
    <source>
        <dbReference type="ARBA" id="ARBA00022679"/>
    </source>
</evidence>
<dbReference type="InterPro" id="IPR009288">
    <property type="entry name" value="AIG2-like_dom"/>
</dbReference>
<dbReference type="InterPro" id="IPR036568">
    <property type="entry name" value="GGCT-like_sf"/>
</dbReference>
<accession>A0A1E3NUH9</accession>
<organism evidence="5 6">
    <name type="scientific">Wickerhamomyces anomalus (strain ATCC 58044 / CBS 1984 / NCYC 433 / NRRL Y-366-8)</name>
    <name type="common">Yeast</name>
    <name type="synonym">Hansenula anomala</name>
    <dbReference type="NCBI Taxonomy" id="683960"/>
    <lineage>
        <taxon>Eukaryota</taxon>
        <taxon>Fungi</taxon>
        <taxon>Dikarya</taxon>
        <taxon>Ascomycota</taxon>
        <taxon>Saccharomycotina</taxon>
        <taxon>Saccharomycetes</taxon>
        <taxon>Phaffomycetales</taxon>
        <taxon>Wickerhamomycetaceae</taxon>
        <taxon>Wickerhamomyces</taxon>
    </lineage>
</organism>
<dbReference type="OrthoDB" id="1044435at2759"/>
<dbReference type="CDD" id="cd06661">
    <property type="entry name" value="GGCT_like"/>
    <property type="match status" value="1"/>
</dbReference>
<dbReference type="PANTHER" id="PTHR31544:SF2">
    <property type="entry name" value="AIG2-LIKE PROTEIN D"/>
    <property type="match status" value="1"/>
</dbReference>
<dbReference type="SUPFAM" id="SSF110857">
    <property type="entry name" value="Gamma-glutamyl cyclotransferase-like"/>
    <property type="match status" value="1"/>
</dbReference>
<evidence type="ECO:0000256" key="1">
    <source>
        <dbReference type="ARBA" id="ARBA00008861"/>
    </source>
</evidence>
<keyword evidence="2" id="KW-0808">Transferase</keyword>
<gene>
    <name evidence="5" type="ORF">WICANDRAFT_81569</name>
</gene>
<sequence>MVSDVEFSGKPLFVYGTLMSDKVFYKVLSVLEGDKVKKSQYKLLHRVGLKGYKRCQVRNELYPAAIKSIQDSIEGVLIYGLSSKDMKYLDDFEGDEYERVSISVDDSDGNSIEAEFYEWTAGEEYLNIGIDWELDAFKIDEFLKTF</sequence>
<evidence type="ECO:0000259" key="4">
    <source>
        <dbReference type="Pfam" id="PF06094"/>
    </source>
</evidence>
<dbReference type="Pfam" id="PF06094">
    <property type="entry name" value="GGACT"/>
    <property type="match status" value="1"/>
</dbReference>
<reference evidence="5 6" key="1">
    <citation type="journal article" date="2016" name="Proc. Natl. Acad. Sci. U.S.A.">
        <title>Comparative genomics of biotechnologically important yeasts.</title>
        <authorList>
            <person name="Riley R."/>
            <person name="Haridas S."/>
            <person name="Wolfe K.H."/>
            <person name="Lopes M.R."/>
            <person name="Hittinger C.T."/>
            <person name="Goeker M."/>
            <person name="Salamov A.A."/>
            <person name="Wisecaver J.H."/>
            <person name="Long T.M."/>
            <person name="Calvey C.H."/>
            <person name="Aerts A.L."/>
            <person name="Barry K.W."/>
            <person name="Choi C."/>
            <person name="Clum A."/>
            <person name="Coughlan A.Y."/>
            <person name="Deshpande S."/>
            <person name="Douglass A.P."/>
            <person name="Hanson S.J."/>
            <person name="Klenk H.-P."/>
            <person name="LaButti K.M."/>
            <person name="Lapidus A."/>
            <person name="Lindquist E.A."/>
            <person name="Lipzen A.M."/>
            <person name="Meier-Kolthoff J.P."/>
            <person name="Ohm R.A."/>
            <person name="Otillar R.P."/>
            <person name="Pangilinan J.L."/>
            <person name="Peng Y."/>
            <person name="Rokas A."/>
            <person name="Rosa C.A."/>
            <person name="Scheuner C."/>
            <person name="Sibirny A.A."/>
            <person name="Slot J.C."/>
            <person name="Stielow J.B."/>
            <person name="Sun H."/>
            <person name="Kurtzman C.P."/>
            <person name="Blackwell M."/>
            <person name="Grigoriev I.V."/>
            <person name="Jeffries T.W."/>
        </authorList>
    </citation>
    <scope>NUCLEOTIDE SEQUENCE [LARGE SCALE GENOMIC DNA]</scope>
    <source>
        <strain evidence="6">ATCC 58044 / CBS 1984 / NCYC 433 / NRRL Y-366-8</strain>
    </source>
</reference>
<dbReference type="AlphaFoldDB" id="A0A1E3NUH9"/>
<dbReference type="RefSeq" id="XP_019035941.1">
    <property type="nucleotide sequence ID" value="XM_019185258.1"/>
</dbReference>
<dbReference type="GO" id="GO:0016740">
    <property type="term" value="F:transferase activity"/>
    <property type="evidence" value="ECO:0007669"/>
    <property type="project" value="UniProtKB-KW"/>
</dbReference>
<dbReference type="Gene3D" id="3.10.490.10">
    <property type="entry name" value="Gamma-glutamyl cyclotransferase-like"/>
    <property type="match status" value="1"/>
</dbReference>
<dbReference type="Proteomes" id="UP000094112">
    <property type="component" value="Unassembled WGS sequence"/>
</dbReference>
<proteinExistence type="inferred from homology"/>
<protein>
    <recommendedName>
        <fullName evidence="3">Putative gamma-glutamylcyclotransferase</fullName>
    </recommendedName>
</protein>
<comment type="similarity">
    <text evidence="1">Belongs to the gamma-glutamylcyclotransferase family.</text>
</comment>
<dbReference type="InterPro" id="IPR045038">
    <property type="entry name" value="AIG2-like"/>
</dbReference>
<feature type="domain" description="Gamma-glutamylcyclotransferase AIG2-like" evidence="4">
    <location>
        <begin position="12"/>
        <end position="121"/>
    </location>
</feature>
<name>A0A1E3NUH9_WICAA</name>
<keyword evidence="6" id="KW-1185">Reference proteome</keyword>
<evidence type="ECO:0000256" key="3">
    <source>
        <dbReference type="ARBA" id="ARBA00030602"/>
    </source>
</evidence>
<evidence type="ECO:0000313" key="6">
    <source>
        <dbReference type="Proteomes" id="UP000094112"/>
    </source>
</evidence>
<dbReference type="InterPro" id="IPR013024">
    <property type="entry name" value="GGCT-like"/>
</dbReference>